<keyword evidence="2" id="KW-0677">Repeat</keyword>
<name>A0A7R8Z052_HERIL</name>
<feature type="repeat" description="WD" evidence="3">
    <location>
        <begin position="47"/>
        <end position="79"/>
    </location>
</feature>
<dbReference type="Pfam" id="PF00400">
    <property type="entry name" value="WD40"/>
    <property type="match status" value="3"/>
</dbReference>
<evidence type="ECO:0000256" key="2">
    <source>
        <dbReference type="ARBA" id="ARBA00022737"/>
    </source>
</evidence>
<gene>
    <name evidence="5" type="ORF">HERILL_LOCUS13131</name>
</gene>
<dbReference type="InterPro" id="IPR015943">
    <property type="entry name" value="WD40/YVTN_repeat-like_dom_sf"/>
</dbReference>
<feature type="compositionally biased region" description="Basic and acidic residues" evidence="4">
    <location>
        <begin position="323"/>
        <end position="342"/>
    </location>
</feature>
<feature type="compositionally biased region" description="Acidic residues" evidence="4">
    <location>
        <begin position="432"/>
        <end position="445"/>
    </location>
</feature>
<evidence type="ECO:0000256" key="4">
    <source>
        <dbReference type="SAM" id="MobiDB-lite"/>
    </source>
</evidence>
<keyword evidence="6" id="KW-1185">Reference proteome</keyword>
<dbReference type="PANTHER" id="PTHR15574">
    <property type="entry name" value="WD REPEAT DOMAIN-CONTAINING FAMILY"/>
    <property type="match status" value="1"/>
</dbReference>
<dbReference type="OrthoDB" id="4869960at2759"/>
<dbReference type="InterPro" id="IPR036322">
    <property type="entry name" value="WD40_repeat_dom_sf"/>
</dbReference>
<dbReference type="SMART" id="SM00320">
    <property type="entry name" value="WD40"/>
    <property type="match status" value="7"/>
</dbReference>
<dbReference type="PROSITE" id="PS50082">
    <property type="entry name" value="WD_REPEATS_2"/>
    <property type="match status" value="1"/>
</dbReference>
<dbReference type="AlphaFoldDB" id="A0A7R8Z052"/>
<evidence type="ECO:0000313" key="5">
    <source>
        <dbReference type="EMBL" id="CAD7090663.1"/>
    </source>
</evidence>
<feature type="region of interest" description="Disordered" evidence="4">
    <location>
        <begin position="402"/>
        <end position="461"/>
    </location>
</feature>
<dbReference type="PANTHER" id="PTHR15574:SF39">
    <property type="entry name" value="DDB1- AND CUL4-ASSOCIATED FACTOR 6"/>
    <property type="match status" value="1"/>
</dbReference>
<dbReference type="InParanoid" id="A0A7R8Z052"/>
<feature type="region of interest" description="Disordered" evidence="4">
    <location>
        <begin position="307"/>
        <end position="345"/>
    </location>
</feature>
<protein>
    <submittedName>
        <fullName evidence="5">Uncharacterized protein</fullName>
    </submittedName>
</protein>
<dbReference type="InterPro" id="IPR045151">
    <property type="entry name" value="DCAF8"/>
</dbReference>
<dbReference type="Gene3D" id="2.130.10.10">
    <property type="entry name" value="YVTN repeat-like/Quinoprotein amine dehydrogenase"/>
    <property type="match status" value="2"/>
</dbReference>
<dbReference type="OMA" id="MEQLYLF"/>
<keyword evidence="1 3" id="KW-0853">WD repeat</keyword>
<dbReference type="GO" id="GO:0005737">
    <property type="term" value="C:cytoplasm"/>
    <property type="evidence" value="ECO:0007669"/>
    <property type="project" value="TreeGrafter"/>
</dbReference>
<evidence type="ECO:0000256" key="3">
    <source>
        <dbReference type="PROSITE-ProRule" id="PRU00221"/>
    </source>
</evidence>
<dbReference type="Proteomes" id="UP000594454">
    <property type="component" value="Chromosome 5"/>
</dbReference>
<feature type="compositionally biased region" description="Polar residues" evidence="4">
    <location>
        <begin position="402"/>
        <end position="431"/>
    </location>
</feature>
<dbReference type="EMBL" id="LR899013">
    <property type="protein sequence ID" value="CAD7090663.1"/>
    <property type="molecule type" value="Genomic_DNA"/>
</dbReference>
<evidence type="ECO:0000256" key="1">
    <source>
        <dbReference type="ARBA" id="ARBA00022574"/>
    </source>
</evidence>
<dbReference type="GO" id="GO:0045944">
    <property type="term" value="P:positive regulation of transcription by RNA polymerase II"/>
    <property type="evidence" value="ECO:0007669"/>
    <property type="project" value="TreeGrafter"/>
</dbReference>
<evidence type="ECO:0000313" key="6">
    <source>
        <dbReference type="Proteomes" id="UP000594454"/>
    </source>
</evidence>
<reference evidence="5 6" key="1">
    <citation type="submission" date="2020-11" db="EMBL/GenBank/DDBJ databases">
        <authorList>
            <person name="Wallbank WR R."/>
            <person name="Pardo Diaz C."/>
            <person name="Kozak K."/>
            <person name="Martin S."/>
            <person name="Jiggins C."/>
            <person name="Moest M."/>
            <person name="Warren A I."/>
            <person name="Generalovic N T."/>
            <person name="Byers J.R.P. K."/>
            <person name="Montejo-Kovacevich G."/>
            <person name="Yen C E."/>
        </authorList>
    </citation>
    <scope>NUCLEOTIDE SEQUENCE [LARGE SCALE GENOMIC DNA]</scope>
</reference>
<dbReference type="SUPFAM" id="SSF50978">
    <property type="entry name" value="WD40 repeat-like"/>
    <property type="match status" value="1"/>
</dbReference>
<feature type="compositionally biased region" description="Low complexity" evidence="4">
    <location>
        <begin position="607"/>
        <end position="623"/>
    </location>
</feature>
<feature type="region of interest" description="Disordered" evidence="4">
    <location>
        <begin position="607"/>
        <end position="629"/>
    </location>
</feature>
<sequence>MYTGPASVFRNVYNQAYYQQHEVSRRLSYSAKDSLDYVQRLDLYSQLKVHKGCVNTITWNDRGQYILSGSDDQSLVITDPFEEKILIKCKTAHRANIFSAKFMPQSNDRTIVSCSGDGMVMCTELTSDASQIPKNDNLKSFNCHNNGTTYEVMTVPTERHTFMSCGEDGTVRLFDLRTTSSCHKTCCKDNILIFCPSAITAMSVAPISNNYIAVGSSDSLIRIYDRRYLSLIDFSVPGDQTDRHTAPVKAYSIPSPVKRTYRVTSIKYSSDETELLVSYSSDYLYLFDLSQPGIDLKTFKNEKKMKKKSNLLESPPPVRKVRLRGDWSDTGPDARPERDANGRVEIGQVRPQLQGVMMHRMTEILSRMLADPRTRLGLNTHASDPAQDSTLFDNAAQELESLTQTNSSGEPQPSTSTGRTHKSTPSSSNQIPEEDVSSCDSDDEITSNQHGNDSFKVKLSKMEVEPERSPFSYMKMKYDGHRNARTMIKEATFWGNEYVMSGSDCGHVFAWNRKSGKLVMLLQADQHVVNCLQPHPTLPMLATSGIDYDVKVWAPVRESNGFDEQQAKDLMERNAVMLEETKDTITVPAAFMMRMLACIHALRNRRSSASGGSAAPNNSSTSGGQSSED</sequence>
<accession>A0A7R8Z052</accession>
<dbReference type="GO" id="GO:0080008">
    <property type="term" value="C:Cul4-RING E3 ubiquitin ligase complex"/>
    <property type="evidence" value="ECO:0007669"/>
    <property type="project" value="TreeGrafter"/>
</dbReference>
<dbReference type="InterPro" id="IPR001680">
    <property type="entry name" value="WD40_rpt"/>
</dbReference>
<proteinExistence type="predicted"/>
<organism evidence="5 6">
    <name type="scientific">Hermetia illucens</name>
    <name type="common">Black soldier fly</name>
    <dbReference type="NCBI Taxonomy" id="343691"/>
    <lineage>
        <taxon>Eukaryota</taxon>
        <taxon>Metazoa</taxon>
        <taxon>Ecdysozoa</taxon>
        <taxon>Arthropoda</taxon>
        <taxon>Hexapoda</taxon>
        <taxon>Insecta</taxon>
        <taxon>Pterygota</taxon>
        <taxon>Neoptera</taxon>
        <taxon>Endopterygota</taxon>
        <taxon>Diptera</taxon>
        <taxon>Brachycera</taxon>
        <taxon>Stratiomyomorpha</taxon>
        <taxon>Stratiomyidae</taxon>
        <taxon>Hermetiinae</taxon>
        <taxon>Hermetia</taxon>
    </lineage>
</organism>